<evidence type="ECO:0000313" key="3">
    <source>
        <dbReference type="EMBL" id="AFZ80043.1"/>
    </source>
</evidence>
<dbReference type="AlphaFoldDB" id="L0AXR5"/>
<dbReference type="GeneID" id="15807097"/>
<dbReference type="Proteomes" id="UP000031512">
    <property type="component" value="Chromosome 1"/>
</dbReference>
<dbReference type="InterPro" id="IPR008210">
    <property type="entry name" value="PEP_carboxykinase_N"/>
</dbReference>
<dbReference type="Pfam" id="PF01293">
    <property type="entry name" value="PEPCK_ATP"/>
    <property type="match status" value="1"/>
</dbReference>
<accession>L0AXR5</accession>
<gene>
    <name evidence="3" type="ORF">BEWA_028930</name>
</gene>
<organism evidence="3 4">
    <name type="scientific">Theileria equi strain WA</name>
    <dbReference type="NCBI Taxonomy" id="1537102"/>
    <lineage>
        <taxon>Eukaryota</taxon>
        <taxon>Sar</taxon>
        <taxon>Alveolata</taxon>
        <taxon>Apicomplexa</taxon>
        <taxon>Aconoidasida</taxon>
        <taxon>Piroplasmida</taxon>
        <taxon>Theileriidae</taxon>
        <taxon>Theileria</taxon>
    </lineage>
</organism>
<keyword evidence="4" id="KW-1185">Reference proteome</keyword>
<dbReference type="GO" id="GO:0005829">
    <property type="term" value="C:cytosol"/>
    <property type="evidence" value="ECO:0007669"/>
    <property type="project" value="TreeGrafter"/>
</dbReference>
<dbReference type="GO" id="GO:0006094">
    <property type="term" value="P:gluconeogenesis"/>
    <property type="evidence" value="ECO:0007669"/>
    <property type="project" value="UniProtKB-KW"/>
</dbReference>
<keyword evidence="1" id="KW-0312">Gluconeogenesis</keyword>
<name>L0AXR5_THEEQ</name>
<dbReference type="OrthoDB" id="184182at2759"/>
<dbReference type="VEuPathDB" id="PiroplasmaDB:BEWA_028930"/>
<keyword evidence="3" id="KW-0670">Pyruvate</keyword>
<dbReference type="GO" id="GO:0016301">
    <property type="term" value="F:kinase activity"/>
    <property type="evidence" value="ECO:0007669"/>
    <property type="project" value="UniProtKB-KW"/>
</dbReference>
<dbReference type="Gene3D" id="3.40.449.10">
    <property type="entry name" value="Phosphoenolpyruvate Carboxykinase, domain 1"/>
    <property type="match status" value="1"/>
</dbReference>
<keyword evidence="3" id="KW-0418">Kinase</keyword>
<dbReference type="SUPFAM" id="SSF68923">
    <property type="entry name" value="PEP carboxykinase N-terminal domain"/>
    <property type="match status" value="1"/>
</dbReference>
<dbReference type="InterPro" id="IPR001272">
    <property type="entry name" value="PEP_carboxykinase_ATP"/>
</dbReference>
<dbReference type="GO" id="GO:0004612">
    <property type="term" value="F:phosphoenolpyruvate carboxykinase (ATP) activity"/>
    <property type="evidence" value="ECO:0007669"/>
    <property type="project" value="UniProtKB-EC"/>
</dbReference>
<proteinExistence type="predicted"/>
<evidence type="ECO:0000313" key="4">
    <source>
        <dbReference type="Proteomes" id="UP000031512"/>
    </source>
</evidence>
<keyword evidence="3" id="KW-0456">Lyase</keyword>
<protein>
    <submittedName>
        <fullName evidence="3">Phosphoenolpyruvate carboxykinase, putative</fullName>
        <ecNumber evidence="3">4.1.1.49</ecNumber>
    </submittedName>
</protein>
<dbReference type="STRING" id="1537102.L0AXR5"/>
<dbReference type="EMBL" id="CP001669">
    <property type="protein sequence ID" value="AFZ80043.1"/>
    <property type="molecule type" value="Genomic_DNA"/>
</dbReference>
<dbReference type="PANTHER" id="PTHR30031:SF0">
    <property type="entry name" value="PHOSPHOENOLPYRUVATE CARBOXYKINASE (ATP)"/>
    <property type="match status" value="1"/>
</dbReference>
<dbReference type="GO" id="GO:0005524">
    <property type="term" value="F:ATP binding"/>
    <property type="evidence" value="ECO:0007669"/>
    <property type="project" value="InterPro"/>
</dbReference>
<dbReference type="EC" id="4.1.1.49" evidence="3"/>
<dbReference type="KEGG" id="beq:BEWA_028930"/>
<sequence>MAKITQSRVLAPCNTLIDPEAKVDHGLIGASKTFMTPLDTSKATSANLPLSIDVLTESDRMETSKTETSRILQEELDREKRLFLRQNSRDFGELDTEKIWYNPCVASLYHHALRFEPHTVLTSTGALACLSGEKTGRSPLDKRTVLDADSRDKVWWESVNIPIEDKSFEINKRIALDYINQQDRVYVIDAFAGWSEEHRVKVRIVSTRAYHALFMHNLLIVPEAKDLVNFVPDFTIYNAGPCEANKTTPG</sequence>
<keyword evidence="2" id="KW-0210">Decarboxylase</keyword>
<evidence type="ECO:0000256" key="1">
    <source>
        <dbReference type="ARBA" id="ARBA00022432"/>
    </source>
</evidence>
<evidence type="ECO:0000256" key="2">
    <source>
        <dbReference type="ARBA" id="ARBA00022793"/>
    </source>
</evidence>
<keyword evidence="3" id="KW-0808">Transferase</keyword>
<dbReference type="PANTHER" id="PTHR30031">
    <property type="entry name" value="PHOSPHOENOLPYRUVATE CARBOXYKINASE ATP"/>
    <property type="match status" value="1"/>
</dbReference>
<dbReference type="eggNOG" id="ENOG502QQI5">
    <property type="taxonomic scope" value="Eukaryota"/>
</dbReference>
<reference evidence="3 4" key="1">
    <citation type="journal article" date="2012" name="BMC Genomics">
        <title>Comparative genomic analysis and phylogenetic position of Theileria equi.</title>
        <authorList>
            <person name="Kappmeyer L.S."/>
            <person name="Thiagarajan M."/>
            <person name="Herndon D.R."/>
            <person name="Ramsay J.D."/>
            <person name="Caler E."/>
            <person name="Djikeng A."/>
            <person name="Gillespie J.J."/>
            <person name="Lau A.O."/>
            <person name="Roalson E.H."/>
            <person name="Silva J.C."/>
            <person name="Silva M.G."/>
            <person name="Suarez C.E."/>
            <person name="Ueti M.W."/>
            <person name="Nene V.M."/>
            <person name="Mealey R.H."/>
            <person name="Knowles D.P."/>
            <person name="Brayton K.A."/>
        </authorList>
    </citation>
    <scope>NUCLEOTIDE SEQUENCE [LARGE SCALE GENOMIC DNA]</scope>
    <source>
        <strain evidence="3 4">WA</strain>
    </source>
</reference>
<dbReference type="RefSeq" id="XP_004829709.1">
    <property type="nucleotide sequence ID" value="XM_004829652.1"/>
</dbReference>